<protein>
    <submittedName>
        <fullName evidence="2">Uncharacterized protein</fullName>
    </submittedName>
</protein>
<sequence>MSLEACERETAIHCDDETKTWSIYTRQQRVITKLKRAGIEPYKIQEDGAHWYKDIPFERISFRSESKGRNMTEEQRKAAAERLRKARKAKGGE</sequence>
<dbReference type="AlphaFoldDB" id="A0A3M8B7K2"/>
<evidence type="ECO:0000313" key="3">
    <source>
        <dbReference type="Proteomes" id="UP000268829"/>
    </source>
</evidence>
<name>A0A3M8B7K2_9BACL</name>
<gene>
    <name evidence="2" type="ORF">EDM57_04625</name>
</gene>
<keyword evidence="3" id="KW-1185">Reference proteome</keyword>
<dbReference type="Proteomes" id="UP000268829">
    <property type="component" value="Unassembled WGS sequence"/>
</dbReference>
<evidence type="ECO:0000256" key="1">
    <source>
        <dbReference type="SAM" id="MobiDB-lite"/>
    </source>
</evidence>
<feature type="compositionally biased region" description="Basic residues" evidence="1">
    <location>
        <begin position="84"/>
        <end position="93"/>
    </location>
</feature>
<accession>A0A3M8B7K2</accession>
<feature type="compositionally biased region" description="Basic and acidic residues" evidence="1">
    <location>
        <begin position="64"/>
        <end position="83"/>
    </location>
</feature>
<organism evidence="2 3">
    <name type="scientific">Brevibacillus gelatini</name>
    <dbReference type="NCBI Taxonomy" id="1655277"/>
    <lineage>
        <taxon>Bacteria</taxon>
        <taxon>Bacillati</taxon>
        <taxon>Bacillota</taxon>
        <taxon>Bacilli</taxon>
        <taxon>Bacillales</taxon>
        <taxon>Paenibacillaceae</taxon>
        <taxon>Brevibacillus</taxon>
    </lineage>
</organism>
<feature type="region of interest" description="Disordered" evidence="1">
    <location>
        <begin position="64"/>
        <end position="93"/>
    </location>
</feature>
<comment type="caution">
    <text evidence="2">The sequence shown here is derived from an EMBL/GenBank/DDBJ whole genome shotgun (WGS) entry which is preliminary data.</text>
</comment>
<proteinExistence type="predicted"/>
<evidence type="ECO:0000313" key="2">
    <source>
        <dbReference type="EMBL" id="RNB59431.1"/>
    </source>
</evidence>
<dbReference type="EMBL" id="RHHS01000013">
    <property type="protein sequence ID" value="RNB59431.1"/>
    <property type="molecule type" value="Genomic_DNA"/>
</dbReference>
<dbReference type="OrthoDB" id="2362578at2"/>
<reference evidence="2 3" key="1">
    <citation type="submission" date="2018-10" db="EMBL/GenBank/DDBJ databases">
        <title>Phylogenomics of Brevibacillus.</title>
        <authorList>
            <person name="Dunlap C."/>
        </authorList>
    </citation>
    <scope>NUCLEOTIDE SEQUENCE [LARGE SCALE GENOMIC DNA]</scope>
    <source>
        <strain evidence="2 3">DSM 100115</strain>
    </source>
</reference>
<dbReference type="RefSeq" id="WP_122903598.1">
    <property type="nucleotide sequence ID" value="NZ_RHHS01000013.1"/>
</dbReference>